<dbReference type="InterPro" id="IPR007110">
    <property type="entry name" value="Ig-like_dom"/>
</dbReference>
<keyword evidence="1" id="KW-0812">Transmembrane</keyword>
<sequence>MSVLFWLLATHFILSSNGLSRNVGLPIGEDYHLSPGSSRILNCSQSGSPPVDTWVNVTWILPNLSLIQRGRNHTLADDTMFVLSDDGELLIFENLQPKWYGDYYCVVLHREPNFYVKKFGLNSSFYYAAELHRQYERTILILAVASGSLLALITLIFSVVVWCRKTRLYHRSNKLSVKLFNILFTCLVPGIQVLLKTKH</sequence>
<protein>
    <recommendedName>
        <fullName evidence="3">Ig-like domain-containing protein</fullName>
    </recommendedName>
</protein>
<keyword evidence="2" id="KW-0732">Signal</keyword>
<accession>A0AAD9JUF5</accession>
<dbReference type="SUPFAM" id="SSF48726">
    <property type="entry name" value="Immunoglobulin"/>
    <property type="match status" value="1"/>
</dbReference>
<dbReference type="Gene3D" id="2.60.40.10">
    <property type="entry name" value="Immunoglobulins"/>
    <property type="match status" value="1"/>
</dbReference>
<feature type="chain" id="PRO_5042152734" description="Ig-like domain-containing protein" evidence="2">
    <location>
        <begin position="19"/>
        <end position="199"/>
    </location>
</feature>
<keyword evidence="1" id="KW-0472">Membrane</keyword>
<feature type="signal peptide" evidence="2">
    <location>
        <begin position="1"/>
        <end position="18"/>
    </location>
</feature>
<dbReference type="Proteomes" id="UP001208570">
    <property type="component" value="Unassembled WGS sequence"/>
</dbReference>
<dbReference type="InterPro" id="IPR013783">
    <property type="entry name" value="Ig-like_fold"/>
</dbReference>
<dbReference type="PROSITE" id="PS50835">
    <property type="entry name" value="IG_LIKE"/>
    <property type="match status" value="1"/>
</dbReference>
<evidence type="ECO:0000313" key="5">
    <source>
        <dbReference type="Proteomes" id="UP001208570"/>
    </source>
</evidence>
<name>A0AAD9JUF5_9ANNE</name>
<reference evidence="4" key="1">
    <citation type="journal article" date="2023" name="Mol. Biol. Evol.">
        <title>Third-Generation Sequencing Reveals the Adaptive Role of the Epigenome in Three Deep-Sea Polychaetes.</title>
        <authorList>
            <person name="Perez M."/>
            <person name="Aroh O."/>
            <person name="Sun Y."/>
            <person name="Lan Y."/>
            <person name="Juniper S.K."/>
            <person name="Young C.R."/>
            <person name="Angers B."/>
            <person name="Qian P.Y."/>
        </authorList>
    </citation>
    <scope>NUCLEOTIDE SEQUENCE</scope>
    <source>
        <strain evidence="4">P08H-3</strain>
    </source>
</reference>
<evidence type="ECO:0000256" key="2">
    <source>
        <dbReference type="SAM" id="SignalP"/>
    </source>
</evidence>
<feature type="transmembrane region" description="Helical" evidence="1">
    <location>
        <begin position="139"/>
        <end position="163"/>
    </location>
</feature>
<organism evidence="4 5">
    <name type="scientific">Paralvinella palmiformis</name>
    <dbReference type="NCBI Taxonomy" id="53620"/>
    <lineage>
        <taxon>Eukaryota</taxon>
        <taxon>Metazoa</taxon>
        <taxon>Spiralia</taxon>
        <taxon>Lophotrochozoa</taxon>
        <taxon>Annelida</taxon>
        <taxon>Polychaeta</taxon>
        <taxon>Sedentaria</taxon>
        <taxon>Canalipalpata</taxon>
        <taxon>Terebellida</taxon>
        <taxon>Terebelliformia</taxon>
        <taxon>Alvinellidae</taxon>
        <taxon>Paralvinella</taxon>
    </lineage>
</organism>
<dbReference type="InterPro" id="IPR036179">
    <property type="entry name" value="Ig-like_dom_sf"/>
</dbReference>
<evidence type="ECO:0000313" key="4">
    <source>
        <dbReference type="EMBL" id="KAK2159287.1"/>
    </source>
</evidence>
<keyword evidence="5" id="KW-1185">Reference proteome</keyword>
<proteinExistence type="predicted"/>
<feature type="domain" description="Ig-like" evidence="3">
    <location>
        <begin position="26"/>
        <end position="109"/>
    </location>
</feature>
<gene>
    <name evidence="4" type="ORF">LSH36_155g04091</name>
</gene>
<dbReference type="AlphaFoldDB" id="A0AAD9JUF5"/>
<keyword evidence="1" id="KW-1133">Transmembrane helix</keyword>
<feature type="transmembrane region" description="Helical" evidence="1">
    <location>
        <begin position="175"/>
        <end position="195"/>
    </location>
</feature>
<evidence type="ECO:0000256" key="1">
    <source>
        <dbReference type="SAM" id="Phobius"/>
    </source>
</evidence>
<dbReference type="EMBL" id="JAODUP010000155">
    <property type="protein sequence ID" value="KAK2159287.1"/>
    <property type="molecule type" value="Genomic_DNA"/>
</dbReference>
<evidence type="ECO:0000259" key="3">
    <source>
        <dbReference type="PROSITE" id="PS50835"/>
    </source>
</evidence>
<comment type="caution">
    <text evidence="4">The sequence shown here is derived from an EMBL/GenBank/DDBJ whole genome shotgun (WGS) entry which is preliminary data.</text>
</comment>